<feature type="domain" description="SMP-30/Gluconolactonase/LRE-like region" evidence="4">
    <location>
        <begin position="19"/>
        <end position="258"/>
    </location>
</feature>
<dbReference type="PANTHER" id="PTHR10907:SF47">
    <property type="entry name" value="REGUCALCIN"/>
    <property type="match status" value="1"/>
</dbReference>
<dbReference type="InterPro" id="IPR011042">
    <property type="entry name" value="6-blade_b-propeller_TolB-like"/>
</dbReference>
<proteinExistence type="inferred from homology"/>
<comment type="similarity">
    <text evidence="1">Belongs to the SMP-30/CGR1 family.</text>
</comment>
<feature type="binding site" evidence="3">
    <location>
        <position position="153"/>
    </location>
    <ligand>
        <name>a divalent metal cation</name>
        <dbReference type="ChEBI" id="CHEBI:60240"/>
    </ligand>
</feature>
<dbReference type="Pfam" id="PF08450">
    <property type="entry name" value="SGL"/>
    <property type="match status" value="1"/>
</dbReference>
<dbReference type="HOGENOM" id="CLU_036110_3_1_6"/>
<reference evidence="6" key="1">
    <citation type="submission" date="2011-01" db="EMBL/GenBank/DDBJ databases">
        <title>Complete sequence of chromosome of Rahnella sp. Y9602.</title>
        <authorList>
            <consortium name="US DOE Joint Genome Institute"/>
            <person name="Lucas S."/>
            <person name="Copeland A."/>
            <person name="Lapidus A."/>
            <person name="Cheng J.-F."/>
            <person name="Goodwin L."/>
            <person name="Pitluck S."/>
            <person name="Lu M."/>
            <person name="Detter J.C."/>
            <person name="Han C."/>
            <person name="Tapia R."/>
            <person name="Land M."/>
            <person name="Hauser L."/>
            <person name="Kyrpides N."/>
            <person name="Ivanova N."/>
            <person name="Ovchinnikova G."/>
            <person name="Pagani I."/>
            <person name="Sobecky P.A."/>
            <person name="Martinez R.J."/>
            <person name="Woyke T."/>
        </authorList>
    </citation>
    <scope>NUCLEOTIDE SEQUENCE [LARGE SCALE GENOMIC DNA]</scope>
    <source>
        <strain evidence="6">Y9602</strain>
    </source>
</reference>
<evidence type="ECO:0000256" key="3">
    <source>
        <dbReference type="PIRSR" id="PIRSR605511-2"/>
    </source>
</evidence>
<dbReference type="GO" id="GO:0019853">
    <property type="term" value="P:L-ascorbic acid biosynthetic process"/>
    <property type="evidence" value="ECO:0007669"/>
    <property type="project" value="TreeGrafter"/>
</dbReference>
<dbReference type="InterPro" id="IPR005511">
    <property type="entry name" value="SMP-30"/>
</dbReference>
<dbReference type="RefSeq" id="WP_013577058.1">
    <property type="nucleotide sequence ID" value="NC_015061.1"/>
</dbReference>
<feature type="active site" description="Proton donor/acceptor" evidence="2">
    <location>
        <position position="196"/>
    </location>
</feature>
<name>A0A0H3FDL3_RAHSY</name>
<dbReference type="GO" id="GO:0005509">
    <property type="term" value="F:calcium ion binding"/>
    <property type="evidence" value="ECO:0007669"/>
    <property type="project" value="TreeGrafter"/>
</dbReference>
<evidence type="ECO:0000256" key="2">
    <source>
        <dbReference type="PIRSR" id="PIRSR605511-1"/>
    </source>
</evidence>
<dbReference type="Proteomes" id="UP000007257">
    <property type="component" value="Chromosome"/>
</dbReference>
<feature type="binding site" evidence="3">
    <location>
        <position position="21"/>
    </location>
    <ligand>
        <name>a divalent metal cation</name>
        <dbReference type="ChEBI" id="CHEBI:60240"/>
    </ligand>
</feature>
<keyword evidence="3" id="KW-0479">Metal-binding</keyword>
<gene>
    <name evidence="5" type="ordered locus">Rahaq_3780</name>
</gene>
<evidence type="ECO:0000256" key="1">
    <source>
        <dbReference type="ARBA" id="ARBA00008853"/>
    </source>
</evidence>
<protein>
    <submittedName>
        <fullName evidence="5">SMP-30/Gluconolaconase/LRE-like region-containing protein</fullName>
    </submittedName>
</protein>
<dbReference type="PANTHER" id="PTHR10907">
    <property type="entry name" value="REGUCALCIN"/>
    <property type="match status" value="1"/>
</dbReference>
<evidence type="ECO:0000313" key="5">
    <source>
        <dbReference type="EMBL" id="ADW75369.1"/>
    </source>
</evidence>
<accession>A0A0H3FDL3</accession>
<feature type="binding site" evidence="3">
    <location>
        <position position="196"/>
    </location>
    <ligand>
        <name>a divalent metal cation</name>
        <dbReference type="ChEBI" id="CHEBI:60240"/>
    </ligand>
</feature>
<dbReference type="KEGG" id="rah:Rahaq_3780"/>
<feature type="binding site" evidence="3">
    <location>
        <position position="104"/>
    </location>
    <ligand>
        <name>substrate</name>
    </ligand>
</feature>
<dbReference type="eggNOG" id="COG3386">
    <property type="taxonomic scope" value="Bacteria"/>
</dbReference>
<reference evidence="5 6" key="2">
    <citation type="journal article" date="2012" name="J. Bacteriol.">
        <title>Complete Genome Sequence of Rahnella sp. Strain Y9602, a Gammaproteobacterium Isolate from Metal- and Radionuclide-Contaminated Soil.</title>
        <authorList>
            <person name="Martinez R.J."/>
            <person name="Bruce D."/>
            <person name="Detter C."/>
            <person name="Goodwin L.A."/>
            <person name="Han J."/>
            <person name="Han C.S."/>
            <person name="Held B."/>
            <person name="Land M.L."/>
            <person name="Mikhailova N."/>
            <person name="Nolan M."/>
            <person name="Pennacchio L."/>
            <person name="Pitluck S."/>
            <person name="Tapia R."/>
            <person name="Woyke T."/>
            <person name="Sobecky P.A."/>
        </authorList>
    </citation>
    <scope>NUCLEOTIDE SEQUENCE [LARGE SCALE GENOMIC DNA]</scope>
    <source>
        <strain evidence="5 6">Y9602</strain>
    </source>
</reference>
<organism evidence="5 6">
    <name type="scientific">Rahnella sp. (strain Y9602)</name>
    <dbReference type="NCBI Taxonomy" id="2703885"/>
    <lineage>
        <taxon>Bacteria</taxon>
        <taxon>Pseudomonadati</taxon>
        <taxon>Pseudomonadota</taxon>
        <taxon>Gammaproteobacteria</taxon>
        <taxon>Enterobacterales</taxon>
        <taxon>Yersiniaceae</taxon>
        <taxon>Rahnella</taxon>
    </lineage>
</organism>
<dbReference type="AlphaFoldDB" id="A0A0H3FDL3"/>
<dbReference type="SUPFAM" id="SSF63829">
    <property type="entry name" value="Calcium-dependent phosphotriesterase"/>
    <property type="match status" value="1"/>
</dbReference>
<dbReference type="Gene3D" id="2.120.10.30">
    <property type="entry name" value="TolB, C-terminal domain"/>
    <property type="match status" value="1"/>
</dbReference>
<dbReference type="InterPro" id="IPR013658">
    <property type="entry name" value="SGL"/>
</dbReference>
<sequence>MSAFFRSDVTAIGDYRAELGETPVWCQRTQSLLWVDILAQCVLRYWPDNGQTEIHELPSLTSAVLLTEKRNQFLLVSVDGIHLYEYEQKTRQKLCDYPGAEGTRPNEAAIAPDGSLWFGTLDIKEEKDNGEWFRYEAGAEKPEMMLDGVGCTNTLVWYEGKVWFADSKKKRFFSANARRINPLKISCFSSGDKIPDGSALAQNGWLITACWGSKCLLRQQINQGELLTLDTQPVPVTQPSCCTFGGPDMTELFITSARKNLDAPHALEGALLHVETTTVGAPQNLFKLPPH</sequence>
<dbReference type="GO" id="GO:0004341">
    <property type="term" value="F:gluconolactonase activity"/>
    <property type="evidence" value="ECO:0007669"/>
    <property type="project" value="TreeGrafter"/>
</dbReference>
<dbReference type="EMBL" id="CP002505">
    <property type="protein sequence ID" value="ADW75369.1"/>
    <property type="molecule type" value="Genomic_DNA"/>
</dbReference>
<comment type="cofactor">
    <cofactor evidence="3">
        <name>Zn(2+)</name>
        <dbReference type="ChEBI" id="CHEBI:29105"/>
    </cofactor>
    <text evidence="3">Binds 1 divalent metal cation per subunit.</text>
</comment>
<dbReference type="PRINTS" id="PR01790">
    <property type="entry name" value="SMP30FAMILY"/>
</dbReference>
<feature type="binding site" evidence="3">
    <location>
        <position position="106"/>
    </location>
    <ligand>
        <name>substrate</name>
    </ligand>
</feature>
<dbReference type="OrthoDB" id="9775406at2"/>
<evidence type="ECO:0000259" key="4">
    <source>
        <dbReference type="Pfam" id="PF08450"/>
    </source>
</evidence>
<evidence type="ECO:0000313" key="6">
    <source>
        <dbReference type="Proteomes" id="UP000007257"/>
    </source>
</evidence>
<keyword evidence="3" id="KW-0862">Zinc</keyword>